<dbReference type="NCBIfam" id="NF004127">
    <property type="entry name" value="PRK05617.1"/>
    <property type="match status" value="1"/>
</dbReference>
<evidence type="ECO:0000259" key="4">
    <source>
        <dbReference type="Pfam" id="PF16113"/>
    </source>
</evidence>
<dbReference type="EC" id="3.1.2.4" evidence="2"/>
<evidence type="ECO:0000256" key="2">
    <source>
        <dbReference type="ARBA" id="ARBA00011915"/>
    </source>
</evidence>
<dbReference type="Pfam" id="PF16113">
    <property type="entry name" value="ECH_2"/>
    <property type="match status" value="1"/>
</dbReference>
<keyword evidence="3" id="KW-0378">Hydrolase</keyword>
<comment type="caution">
    <text evidence="5">The sequence shown here is derived from an EMBL/GenBank/DDBJ whole genome shotgun (WGS) entry which is preliminary data.</text>
</comment>
<name>A0ABS7NK56_9RHOB</name>
<sequence>MLEPEVKETKAGAAARITLNRPKALNALTREMVQRMSRILSEWEADPGVKLIVADAAGDRAFCAGGDVARLYAEGTAGNNAYCTDFWAENYALNAQVASLGTPYVALMDGIVMGGGFGISAHGAHRVVTERTVLAMPECGIGLVPDVGASHLLARAPEGLARLIALTGLRLGPADCIALGLADSFVPSDRLPALTSALMKAADASPIAAFSEPPGPGTLPDPKAVAETFAGQLPEAIAERLEQNRQDWAQKAAAALRRASPISLQLTLKLLDAARQDSSLLRCLARDLNAASYCLAEGDFLEGVRAAIIEKDRKPNWKPINFASPEVSL</sequence>
<protein>
    <recommendedName>
        <fullName evidence="2">3-hydroxyisobutyryl-CoA hydrolase</fullName>
        <ecNumber evidence="2">3.1.2.4</ecNumber>
    </recommendedName>
</protein>
<dbReference type="Gene3D" id="3.90.226.10">
    <property type="entry name" value="2-enoyl-CoA Hydratase, Chain A, domain 1"/>
    <property type="match status" value="1"/>
</dbReference>
<dbReference type="InterPro" id="IPR029045">
    <property type="entry name" value="ClpP/crotonase-like_dom_sf"/>
</dbReference>
<dbReference type="Proteomes" id="UP000766629">
    <property type="component" value="Unassembled WGS sequence"/>
</dbReference>
<dbReference type="InterPro" id="IPR032259">
    <property type="entry name" value="HIBYL-CoA-H"/>
</dbReference>
<evidence type="ECO:0000256" key="3">
    <source>
        <dbReference type="ARBA" id="ARBA00022801"/>
    </source>
</evidence>
<evidence type="ECO:0000313" key="6">
    <source>
        <dbReference type="Proteomes" id="UP000766629"/>
    </source>
</evidence>
<dbReference type="SUPFAM" id="SSF52096">
    <property type="entry name" value="ClpP/crotonase"/>
    <property type="match status" value="1"/>
</dbReference>
<evidence type="ECO:0000256" key="1">
    <source>
        <dbReference type="ARBA" id="ARBA00001709"/>
    </source>
</evidence>
<dbReference type="RefSeq" id="WP_222509371.1">
    <property type="nucleotide sequence ID" value="NZ_JAHVJA010000009.1"/>
</dbReference>
<dbReference type="CDD" id="cd06558">
    <property type="entry name" value="crotonase-like"/>
    <property type="match status" value="1"/>
</dbReference>
<accession>A0ABS7NK56</accession>
<reference evidence="5 6" key="1">
    <citation type="submission" date="2021-06" db="EMBL/GenBank/DDBJ databases">
        <title>50 bacteria genomes isolated from Dapeng, Shenzhen, China.</title>
        <authorList>
            <person name="Zheng W."/>
            <person name="Yu S."/>
            <person name="Huang Y."/>
        </authorList>
    </citation>
    <scope>NUCLEOTIDE SEQUENCE [LARGE SCALE GENOMIC DNA]</scope>
    <source>
        <strain evidence="5 6">DP1N14-2</strain>
    </source>
</reference>
<feature type="domain" description="Enoyl-CoA hydratase/isomerase" evidence="4">
    <location>
        <begin position="15"/>
        <end position="322"/>
    </location>
</feature>
<keyword evidence="6" id="KW-1185">Reference proteome</keyword>
<dbReference type="InterPro" id="IPR045004">
    <property type="entry name" value="ECH_dom"/>
</dbReference>
<organism evidence="5 6">
    <name type="scientific">Leisingera daeponensis</name>
    <dbReference type="NCBI Taxonomy" id="405746"/>
    <lineage>
        <taxon>Bacteria</taxon>
        <taxon>Pseudomonadati</taxon>
        <taxon>Pseudomonadota</taxon>
        <taxon>Alphaproteobacteria</taxon>
        <taxon>Rhodobacterales</taxon>
        <taxon>Roseobacteraceae</taxon>
        <taxon>Leisingera</taxon>
    </lineage>
</organism>
<gene>
    <name evidence="5" type="ORF">KUV26_17805</name>
</gene>
<proteinExistence type="predicted"/>
<dbReference type="PANTHER" id="PTHR43176:SF3">
    <property type="entry name" value="3-HYDROXYISOBUTYRYL-COA HYDROLASE, MITOCHONDRIAL"/>
    <property type="match status" value="1"/>
</dbReference>
<evidence type="ECO:0000313" key="5">
    <source>
        <dbReference type="EMBL" id="MBY6141296.1"/>
    </source>
</evidence>
<dbReference type="EMBL" id="JAHVJA010000009">
    <property type="protein sequence ID" value="MBY6141296.1"/>
    <property type="molecule type" value="Genomic_DNA"/>
</dbReference>
<dbReference type="PANTHER" id="PTHR43176">
    <property type="entry name" value="3-HYDROXYISOBUTYRYL-COA HYDROLASE-RELATED"/>
    <property type="match status" value="1"/>
</dbReference>
<comment type="catalytic activity">
    <reaction evidence="1">
        <text>3-hydroxy-2-methylpropanoyl-CoA + H2O = 3-hydroxy-2-methylpropanoate + CoA + H(+)</text>
        <dbReference type="Rhea" id="RHEA:20888"/>
        <dbReference type="ChEBI" id="CHEBI:11805"/>
        <dbReference type="ChEBI" id="CHEBI:15377"/>
        <dbReference type="ChEBI" id="CHEBI:15378"/>
        <dbReference type="ChEBI" id="CHEBI:57287"/>
        <dbReference type="ChEBI" id="CHEBI:57340"/>
        <dbReference type="EC" id="3.1.2.4"/>
    </reaction>
</comment>